<comment type="caution">
    <text evidence="8">The sequence shown here is derived from an EMBL/GenBank/DDBJ whole genome shotgun (WGS) entry which is preliminary data.</text>
</comment>
<dbReference type="InterPro" id="IPR036188">
    <property type="entry name" value="FAD/NAD-bd_sf"/>
</dbReference>
<dbReference type="InterPro" id="IPR023753">
    <property type="entry name" value="FAD/NAD-binding_dom"/>
</dbReference>
<evidence type="ECO:0000259" key="7">
    <source>
        <dbReference type="Pfam" id="PF07992"/>
    </source>
</evidence>
<protein>
    <recommendedName>
        <fullName evidence="7">FAD/NAD(P)-binding domain-containing protein</fullName>
    </recommendedName>
</protein>
<dbReference type="AlphaFoldDB" id="A0AAP0GED4"/>
<dbReference type="Pfam" id="PF07992">
    <property type="entry name" value="Pyr_redox_2"/>
    <property type="match status" value="1"/>
</dbReference>
<organism evidence="8 9">
    <name type="scientific">Platanthera zijinensis</name>
    <dbReference type="NCBI Taxonomy" id="2320716"/>
    <lineage>
        <taxon>Eukaryota</taxon>
        <taxon>Viridiplantae</taxon>
        <taxon>Streptophyta</taxon>
        <taxon>Embryophyta</taxon>
        <taxon>Tracheophyta</taxon>
        <taxon>Spermatophyta</taxon>
        <taxon>Magnoliopsida</taxon>
        <taxon>Liliopsida</taxon>
        <taxon>Asparagales</taxon>
        <taxon>Orchidaceae</taxon>
        <taxon>Orchidoideae</taxon>
        <taxon>Orchideae</taxon>
        <taxon>Orchidinae</taxon>
        <taxon>Platanthera</taxon>
    </lineage>
</organism>
<dbReference type="GO" id="GO:0004174">
    <property type="term" value="F:electron-transferring-flavoprotein dehydrogenase activity"/>
    <property type="evidence" value="ECO:0007669"/>
    <property type="project" value="TreeGrafter"/>
</dbReference>
<sequence>MHALTPPGTSPAFLSDRPPPSKASSPAVTFFPDAASALLCPHPIHESLTNHSLLFFSFYIKPLPVNFYTPPSKQFLSPLIISKEYFEIPWAQLRSMVEPSFAERTLIKHSEYLTEATIIQSHATKVTNREVQTADGRTFPFDYLVVATGHPAPHQVHRKDRLRHFQQGMYYEKIKASNSILIIGGGPTGVELAGEIAVDFPEKKVTIVHKGSRLIEFIGQKASTKTFNWLIKKKVEVILGQTVDLDTVSEGGVYVTSGGERITADCHFVCIGKPVASSWLHDSILKHSLDKKGQLIVDENLRVKGHTNIFAIGDITDVPELKLGFLAEKHAGVVAKNVKLSIKGAPEKKFAVYKASPPIAMVSLGRKEGVAQLPFGTLFGCLPGKIKSKDLFVGKTRKTLGLKSE</sequence>
<evidence type="ECO:0000256" key="3">
    <source>
        <dbReference type="ARBA" id="ARBA00022827"/>
    </source>
</evidence>
<dbReference type="GO" id="GO:0050660">
    <property type="term" value="F:flavin adenine dinucleotide binding"/>
    <property type="evidence" value="ECO:0007669"/>
    <property type="project" value="TreeGrafter"/>
</dbReference>
<keyword evidence="9" id="KW-1185">Reference proteome</keyword>
<feature type="domain" description="FAD/NAD(P)-binding" evidence="7">
    <location>
        <begin position="111"/>
        <end position="321"/>
    </location>
</feature>
<keyword evidence="4" id="KW-0560">Oxidoreductase</keyword>
<evidence type="ECO:0000256" key="6">
    <source>
        <dbReference type="SAM" id="MobiDB-lite"/>
    </source>
</evidence>
<dbReference type="PANTHER" id="PTHR43735:SF3">
    <property type="entry name" value="FERROPTOSIS SUPPRESSOR PROTEIN 1"/>
    <property type="match status" value="1"/>
</dbReference>
<reference evidence="8 9" key="1">
    <citation type="journal article" date="2022" name="Nat. Plants">
        <title>Genomes of leafy and leafless Platanthera orchids illuminate the evolution of mycoheterotrophy.</title>
        <authorList>
            <person name="Li M.H."/>
            <person name="Liu K.W."/>
            <person name="Li Z."/>
            <person name="Lu H.C."/>
            <person name="Ye Q.L."/>
            <person name="Zhang D."/>
            <person name="Wang J.Y."/>
            <person name="Li Y.F."/>
            <person name="Zhong Z.M."/>
            <person name="Liu X."/>
            <person name="Yu X."/>
            <person name="Liu D.K."/>
            <person name="Tu X.D."/>
            <person name="Liu B."/>
            <person name="Hao Y."/>
            <person name="Liao X.Y."/>
            <person name="Jiang Y.T."/>
            <person name="Sun W.H."/>
            <person name="Chen J."/>
            <person name="Chen Y.Q."/>
            <person name="Ai Y."/>
            <person name="Zhai J.W."/>
            <person name="Wu S.S."/>
            <person name="Zhou Z."/>
            <person name="Hsiao Y.Y."/>
            <person name="Wu W.L."/>
            <person name="Chen Y.Y."/>
            <person name="Lin Y.F."/>
            <person name="Hsu J.L."/>
            <person name="Li C.Y."/>
            <person name="Wang Z.W."/>
            <person name="Zhao X."/>
            <person name="Zhong W.Y."/>
            <person name="Ma X.K."/>
            <person name="Ma L."/>
            <person name="Huang J."/>
            <person name="Chen G.Z."/>
            <person name="Huang M.Z."/>
            <person name="Huang L."/>
            <person name="Peng D.H."/>
            <person name="Luo Y.B."/>
            <person name="Zou S.Q."/>
            <person name="Chen S.P."/>
            <person name="Lan S."/>
            <person name="Tsai W.C."/>
            <person name="Van de Peer Y."/>
            <person name="Liu Z.J."/>
        </authorList>
    </citation>
    <scope>NUCLEOTIDE SEQUENCE [LARGE SCALE GENOMIC DNA]</scope>
    <source>
        <strain evidence="8">Lor287</strain>
    </source>
</reference>
<evidence type="ECO:0000256" key="2">
    <source>
        <dbReference type="ARBA" id="ARBA00022630"/>
    </source>
</evidence>
<dbReference type="FunFam" id="3.50.50.100:FF:000006">
    <property type="entry name" value="apoptosis-inducing factor 2"/>
    <property type="match status" value="1"/>
</dbReference>
<accession>A0AAP0GED4</accession>
<gene>
    <name evidence="8" type="ORF">KSP39_PZI001674</name>
</gene>
<keyword evidence="2" id="KW-0285">Flavoprotein</keyword>
<dbReference type="EMBL" id="JBBWWQ010000002">
    <property type="protein sequence ID" value="KAK8954490.1"/>
    <property type="molecule type" value="Genomic_DNA"/>
</dbReference>
<dbReference type="PANTHER" id="PTHR43735">
    <property type="entry name" value="APOPTOSIS-INDUCING FACTOR 1"/>
    <property type="match status" value="1"/>
</dbReference>
<evidence type="ECO:0000313" key="9">
    <source>
        <dbReference type="Proteomes" id="UP001418222"/>
    </source>
</evidence>
<comment type="function">
    <text evidence="5">Putative FAD-dependent oxidoreductase.</text>
</comment>
<dbReference type="SUPFAM" id="SSF51905">
    <property type="entry name" value="FAD/NAD(P)-binding domain"/>
    <property type="match status" value="2"/>
</dbReference>
<dbReference type="PRINTS" id="PR00368">
    <property type="entry name" value="FADPNR"/>
</dbReference>
<evidence type="ECO:0000256" key="4">
    <source>
        <dbReference type="ARBA" id="ARBA00023002"/>
    </source>
</evidence>
<name>A0AAP0GED4_9ASPA</name>
<comment type="similarity">
    <text evidence="1">Belongs to the FAD-dependent oxidoreductase family.</text>
</comment>
<proteinExistence type="inferred from homology"/>
<dbReference type="Proteomes" id="UP001418222">
    <property type="component" value="Unassembled WGS sequence"/>
</dbReference>
<dbReference type="Gene3D" id="3.50.50.100">
    <property type="match status" value="1"/>
</dbReference>
<feature type="region of interest" description="Disordered" evidence="6">
    <location>
        <begin position="1"/>
        <end position="25"/>
    </location>
</feature>
<keyword evidence="3" id="KW-0274">FAD</keyword>
<evidence type="ECO:0000256" key="5">
    <source>
        <dbReference type="ARBA" id="ARBA00057036"/>
    </source>
</evidence>
<dbReference type="GO" id="GO:0005737">
    <property type="term" value="C:cytoplasm"/>
    <property type="evidence" value="ECO:0007669"/>
    <property type="project" value="TreeGrafter"/>
</dbReference>
<evidence type="ECO:0000256" key="1">
    <source>
        <dbReference type="ARBA" id="ARBA00006442"/>
    </source>
</evidence>
<evidence type="ECO:0000313" key="8">
    <source>
        <dbReference type="EMBL" id="KAK8954490.1"/>
    </source>
</evidence>